<feature type="compositionally biased region" description="Polar residues" evidence="3">
    <location>
        <begin position="499"/>
        <end position="508"/>
    </location>
</feature>
<keyword evidence="2" id="KW-0053">Apoptosis</keyword>
<evidence type="ECO:0000256" key="1">
    <source>
        <dbReference type="ARBA" id="ARBA00009515"/>
    </source>
</evidence>
<feature type="region of interest" description="Disordered" evidence="3">
    <location>
        <begin position="454"/>
        <end position="561"/>
    </location>
</feature>
<dbReference type="PANTHER" id="PTHR12758">
    <property type="entry name" value="APOPTOSIS INHIBITOR 5-RELATED"/>
    <property type="match status" value="1"/>
</dbReference>
<dbReference type="GO" id="GO:0006915">
    <property type="term" value="P:apoptotic process"/>
    <property type="evidence" value="ECO:0007669"/>
    <property type="project" value="UniProtKB-KW"/>
</dbReference>
<dbReference type="InterPro" id="IPR008383">
    <property type="entry name" value="API5"/>
</dbReference>
<dbReference type="AlphaFoldDB" id="A0A182QUY3"/>
<dbReference type="PANTHER" id="PTHR12758:SF19">
    <property type="entry name" value="APOPTOSIS INHIBITOR 5"/>
    <property type="match status" value="1"/>
</dbReference>
<evidence type="ECO:0000313" key="4">
    <source>
        <dbReference type="EnsemblMetazoa" id="AFAF017394-PA"/>
    </source>
</evidence>
<dbReference type="GO" id="GO:0043066">
    <property type="term" value="P:negative regulation of apoptotic process"/>
    <property type="evidence" value="ECO:0007669"/>
    <property type="project" value="TreeGrafter"/>
</dbReference>
<keyword evidence="5" id="KW-1185">Reference proteome</keyword>
<protein>
    <recommendedName>
        <fullName evidence="6">Apoptosis inhibitor 5/fibroblast growth factor 2-interacting factor 2</fullName>
    </recommendedName>
</protein>
<dbReference type="VEuPathDB" id="VectorBase:AFAF017394"/>
<organism evidence="4 5">
    <name type="scientific">Anopheles farauti</name>
    <dbReference type="NCBI Taxonomy" id="69004"/>
    <lineage>
        <taxon>Eukaryota</taxon>
        <taxon>Metazoa</taxon>
        <taxon>Ecdysozoa</taxon>
        <taxon>Arthropoda</taxon>
        <taxon>Hexapoda</taxon>
        <taxon>Insecta</taxon>
        <taxon>Pterygota</taxon>
        <taxon>Neoptera</taxon>
        <taxon>Endopterygota</taxon>
        <taxon>Diptera</taxon>
        <taxon>Nematocera</taxon>
        <taxon>Culicoidea</taxon>
        <taxon>Culicidae</taxon>
        <taxon>Anophelinae</taxon>
        <taxon>Anopheles</taxon>
    </lineage>
</organism>
<comment type="similarity">
    <text evidence="1">Belongs to the API5 family.</text>
</comment>
<evidence type="ECO:0000256" key="3">
    <source>
        <dbReference type="SAM" id="MobiDB-lite"/>
    </source>
</evidence>
<dbReference type="STRING" id="69004.A0A182QUY3"/>
<reference evidence="5" key="1">
    <citation type="submission" date="2014-01" db="EMBL/GenBank/DDBJ databases">
        <title>The Genome Sequence of Anopheles farauti FAR1 (V2).</title>
        <authorList>
            <consortium name="The Broad Institute Genomics Platform"/>
            <person name="Neafsey D.E."/>
            <person name="Besansky N."/>
            <person name="Howell P."/>
            <person name="Walton C."/>
            <person name="Young S.K."/>
            <person name="Zeng Q."/>
            <person name="Gargeya S."/>
            <person name="Fitzgerald M."/>
            <person name="Haas B."/>
            <person name="Abouelleil A."/>
            <person name="Allen A.W."/>
            <person name="Alvarado L."/>
            <person name="Arachchi H.M."/>
            <person name="Berlin A.M."/>
            <person name="Chapman S.B."/>
            <person name="Gainer-Dewar J."/>
            <person name="Goldberg J."/>
            <person name="Griggs A."/>
            <person name="Gujja S."/>
            <person name="Hansen M."/>
            <person name="Howarth C."/>
            <person name="Imamovic A."/>
            <person name="Ireland A."/>
            <person name="Larimer J."/>
            <person name="McCowan C."/>
            <person name="Murphy C."/>
            <person name="Pearson M."/>
            <person name="Poon T.W."/>
            <person name="Priest M."/>
            <person name="Roberts A."/>
            <person name="Saif S."/>
            <person name="Shea T."/>
            <person name="Sisk P."/>
            <person name="Sykes S."/>
            <person name="Wortman J."/>
            <person name="Nusbaum C."/>
            <person name="Birren B."/>
        </authorList>
    </citation>
    <scope>NUCLEOTIDE SEQUENCE [LARGE SCALE GENOMIC DNA]</scope>
    <source>
        <strain evidence="5">FAR1</strain>
    </source>
</reference>
<dbReference type="EMBL" id="AXCN02000651">
    <property type="status" value="NOT_ANNOTATED_CDS"/>
    <property type="molecule type" value="Genomic_DNA"/>
</dbReference>
<proteinExistence type="inferred from homology"/>
<dbReference type="GO" id="GO:0003723">
    <property type="term" value="F:RNA binding"/>
    <property type="evidence" value="ECO:0007669"/>
    <property type="project" value="TreeGrafter"/>
</dbReference>
<dbReference type="SUPFAM" id="SSF48371">
    <property type="entry name" value="ARM repeat"/>
    <property type="match status" value="1"/>
</dbReference>
<feature type="compositionally biased region" description="Gly residues" evidence="3">
    <location>
        <begin position="546"/>
        <end position="555"/>
    </location>
</feature>
<name>A0A182QUY3_9DIPT</name>
<reference evidence="4" key="2">
    <citation type="submission" date="2020-05" db="UniProtKB">
        <authorList>
            <consortium name="EnsemblMetazoa"/>
        </authorList>
    </citation>
    <scope>IDENTIFICATION</scope>
    <source>
        <strain evidence="4">FAR1</strain>
    </source>
</reference>
<evidence type="ECO:0000256" key="2">
    <source>
        <dbReference type="ARBA" id="ARBA00022703"/>
    </source>
</evidence>
<evidence type="ECO:0008006" key="6">
    <source>
        <dbReference type="Google" id="ProtNLM"/>
    </source>
</evidence>
<dbReference type="EnsemblMetazoa" id="AFAF017394-RA">
    <property type="protein sequence ID" value="AFAF017394-PA"/>
    <property type="gene ID" value="AFAF017394"/>
</dbReference>
<dbReference type="InterPro" id="IPR016024">
    <property type="entry name" value="ARM-type_fold"/>
</dbReference>
<dbReference type="Proteomes" id="UP000075886">
    <property type="component" value="Unassembled WGS sequence"/>
</dbReference>
<feature type="compositionally biased region" description="Gly residues" evidence="3">
    <location>
        <begin position="524"/>
        <end position="539"/>
    </location>
</feature>
<evidence type="ECO:0000313" key="5">
    <source>
        <dbReference type="Proteomes" id="UP000075886"/>
    </source>
</evidence>
<dbReference type="GO" id="GO:0005634">
    <property type="term" value="C:nucleus"/>
    <property type="evidence" value="ECO:0007669"/>
    <property type="project" value="TreeGrafter"/>
</dbReference>
<accession>A0A182QUY3</accession>
<dbReference type="Pfam" id="PF05918">
    <property type="entry name" value="API5"/>
    <property type="match status" value="1"/>
</dbReference>
<sequence length="561" mass="62095">MDNTGDRIEKLYKNYEILSDAKEKIGEHEAEYKEILDAVKGSAKEKRLASQFIGKFFKHFPDLAELAIECQLDLCEDEDTQIRRQAIKDLPQLCRDSTEHTPRIGDILAQLLITEDSAELLQVHQSLLTLAKFDAVGTLTGIFSQIVGGDETTRYRSFQFINNKIMKLEPEILTKVVEDFIIAEVKKITLDVSSDEFHLCMSILNQTKLSKTLPGHVELVTLAAEQADLESDPGSLASEDESVERFIQCSTEAMPYFSSQVESTQFVKFMCEKFLRPSVWSLIGAADEQHQTQLRLLKVFAEMSAFCGTLEKAAEKVEAIYEILLEYMPLPPVDADLNETPSFQFSHAECLLYALHTIGKQAADFLTFPENPAKLKDFRSRLQYLARGTQGYIKKLQEAVKGKTAEEMKSEENQIKVTALKTTSNISTLIRDLFHSPPSFKSVVQLSWVVPKGKKAAQQQQQKQNESNTKAGNKRHAPITFDGNGKSAGDSKGPKQGKVGNSTGSQKMYTPPSGKYSGKLHRNGNGGAGGGRRPGGGGSNFRRGSFGSGGGGRNSGGKRKY</sequence>